<feature type="compositionally biased region" description="Gly residues" evidence="1">
    <location>
        <begin position="202"/>
        <end position="224"/>
    </location>
</feature>
<dbReference type="AlphaFoldDB" id="A0A372ITF8"/>
<keyword evidence="3" id="KW-1185">Reference proteome</keyword>
<dbReference type="Proteomes" id="UP000264702">
    <property type="component" value="Unassembled WGS sequence"/>
</dbReference>
<proteinExistence type="predicted"/>
<accession>A0A372ITF8</accession>
<reference evidence="2 3" key="1">
    <citation type="submission" date="2018-08" db="EMBL/GenBank/DDBJ databases">
        <title>Acidipila sp. 4G-K13, an acidobacterium isolated from forest soil.</title>
        <authorList>
            <person name="Gao Z.-H."/>
            <person name="Qiu L.-H."/>
        </authorList>
    </citation>
    <scope>NUCLEOTIDE SEQUENCE [LARGE SCALE GENOMIC DNA]</scope>
    <source>
        <strain evidence="2 3">4G-K13</strain>
    </source>
</reference>
<evidence type="ECO:0000313" key="2">
    <source>
        <dbReference type="EMBL" id="RFU18178.1"/>
    </source>
</evidence>
<feature type="compositionally biased region" description="Low complexity" evidence="1">
    <location>
        <begin position="225"/>
        <end position="246"/>
    </location>
</feature>
<dbReference type="InterPro" id="IPR014756">
    <property type="entry name" value="Ig_E-set"/>
</dbReference>
<dbReference type="Gene3D" id="2.60.40.10">
    <property type="entry name" value="Immunoglobulins"/>
    <property type="match status" value="1"/>
</dbReference>
<feature type="region of interest" description="Disordered" evidence="1">
    <location>
        <begin position="116"/>
        <end position="169"/>
    </location>
</feature>
<comment type="caution">
    <text evidence="2">The sequence shown here is derived from an EMBL/GenBank/DDBJ whole genome shotgun (WGS) entry which is preliminary data.</text>
</comment>
<dbReference type="InterPro" id="IPR013783">
    <property type="entry name" value="Ig-like_fold"/>
</dbReference>
<dbReference type="SUPFAM" id="SSF81296">
    <property type="entry name" value="E set domains"/>
    <property type="match status" value="1"/>
</dbReference>
<feature type="compositionally biased region" description="Low complexity" evidence="1">
    <location>
        <begin position="156"/>
        <end position="169"/>
    </location>
</feature>
<evidence type="ECO:0008006" key="4">
    <source>
        <dbReference type="Google" id="ProtNLM"/>
    </source>
</evidence>
<name>A0A372ITF8_9BACT</name>
<feature type="compositionally biased region" description="Gly residues" evidence="1">
    <location>
        <begin position="133"/>
        <end position="155"/>
    </location>
</feature>
<dbReference type="EMBL" id="QVQT01000001">
    <property type="protein sequence ID" value="RFU18178.1"/>
    <property type="molecule type" value="Genomic_DNA"/>
</dbReference>
<organism evidence="2 3">
    <name type="scientific">Paracidobacterium acidisoli</name>
    <dbReference type="NCBI Taxonomy" id="2303751"/>
    <lineage>
        <taxon>Bacteria</taxon>
        <taxon>Pseudomonadati</taxon>
        <taxon>Acidobacteriota</taxon>
        <taxon>Terriglobia</taxon>
        <taxon>Terriglobales</taxon>
        <taxon>Acidobacteriaceae</taxon>
        <taxon>Paracidobacterium</taxon>
    </lineage>
</organism>
<evidence type="ECO:0000313" key="3">
    <source>
        <dbReference type="Proteomes" id="UP000264702"/>
    </source>
</evidence>
<feature type="compositionally biased region" description="Low complexity" evidence="1">
    <location>
        <begin position="186"/>
        <end position="201"/>
    </location>
</feature>
<protein>
    <recommendedName>
        <fullName evidence="4">IPT/TIG domain-containing protein</fullName>
    </recommendedName>
</protein>
<evidence type="ECO:0000256" key="1">
    <source>
        <dbReference type="SAM" id="MobiDB-lite"/>
    </source>
</evidence>
<gene>
    <name evidence="2" type="ORF">D0Y96_00950</name>
</gene>
<feature type="region of interest" description="Disordered" evidence="1">
    <location>
        <begin position="186"/>
        <end position="249"/>
    </location>
</feature>
<sequence>MSHPPRIVLLACLFASLLFSGIAAGQTITGLMPSSVQAGSGGFVLTIAGSGFNSGSVVRLHTANGIQPLQTYFINTGMLMAGVYADDVAQSGSVEVDVADYAAETASQPLVLTVSGTSAGSGSGSSGSAGSSGDTGSGSASGSGAGSSSGTGSGSGSSSAGSGSGSSSSGGSSAGCYGCYSPSSGSTSSSGSGSSGSSSGSGSTGDGAGTGAGSGTGSSAGTGSSGASPTSPAGSSLLVTVSSPSPHQSVNGSVTITATAAQTSHTDGSVAFWGIFDAGKLLWTDVNPDPSIGVNLALSAGLHTLQVVAYDDSYTASTAAVPVVSASSGITVTWNACIYTSQGQQYQAMRVSPSQPITGVIQSEMFWNENCDPVQWTDQLNDVGTPVTLGSAFSEIYYFIHRANNPYVSAVWTIGNQTSGCVNYNTAPACN</sequence>
<dbReference type="OrthoDB" id="9876663at2"/>
<dbReference type="RefSeq" id="WP_117297351.1">
    <property type="nucleotide sequence ID" value="NZ_QVQT02000001.1"/>
</dbReference>